<sequence>MTSMLDNPNLSNLSVILGVAEKAAIADYRWRERGRSPIGYVKGMALVYARVHCKFKRGEKGAVAMARAESTENATDALTWYRDLFNEAEMSNASSGIGTLRHLFVLLIGLGMRESAGKYCAGRDDNARRKNPDTVEAGLFQASYDLRTASPLLTSLLERYNGSTDFLDVFKEGVRCADVDHINYGQGEAYNFQKLSKSCPAFAAEFAAIGLRHKRKHWGPISNRRAEIRHECDSMLRAVERVVDDGDLCSFLI</sequence>
<dbReference type="EMBL" id="JACHDZ010000010">
    <property type="protein sequence ID" value="MBB5346189.1"/>
    <property type="molecule type" value="Genomic_DNA"/>
</dbReference>
<proteinExistence type="predicted"/>
<evidence type="ECO:0000313" key="2">
    <source>
        <dbReference type="Proteomes" id="UP000569092"/>
    </source>
</evidence>
<organism evidence="1 2">
    <name type="scientific">Tunturiibacter lichenicola</name>
    <dbReference type="NCBI Taxonomy" id="2051959"/>
    <lineage>
        <taxon>Bacteria</taxon>
        <taxon>Pseudomonadati</taxon>
        <taxon>Acidobacteriota</taxon>
        <taxon>Terriglobia</taxon>
        <taxon>Terriglobales</taxon>
        <taxon>Acidobacteriaceae</taxon>
        <taxon>Tunturiibacter</taxon>
    </lineage>
</organism>
<accession>A0A7W8N5F4</accession>
<evidence type="ECO:0000313" key="1">
    <source>
        <dbReference type="EMBL" id="MBB5346189.1"/>
    </source>
</evidence>
<name>A0A7W8N5F4_9BACT</name>
<gene>
    <name evidence="1" type="ORF">HDF10_004199</name>
</gene>
<comment type="caution">
    <text evidence="1">The sequence shown here is derived from an EMBL/GenBank/DDBJ whole genome shotgun (WGS) entry which is preliminary data.</text>
</comment>
<dbReference type="AlphaFoldDB" id="A0A7W8N5F4"/>
<reference evidence="1 2" key="1">
    <citation type="submission" date="2020-08" db="EMBL/GenBank/DDBJ databases">
        <title>Genomic Encyclopedia of Type Strains, Phase IV (KMG-V): Genome sequencing to study the core and pangenomes of soil and plant-associated prokaryotes.</title>
        <authorList>
            <person name="Whitman W."/>
        </authorList>
    </citation>
    <scope>NUCLEOTIDE SEQUENCE [LARGE SCALE GENOMIC DNA]</scope>
    <source>
        <strain evidence="1 2">M8US30</strain>
    </source>
</reference>
<protein>
    <submittedName>
        <fullName evidence="1">Uncharacterized protein</fullName>
    </submittedName>
</protein>
<dbReference type="Proteomes" id="UP000569092">
    <property type="component" value="Unassembled WGS sequence"/>
</dbReference>